<evidence type="ECO:0000256" key="5">
    <source>
        <dbReference type="ARBA" id="ARBA00023136"/>
    </source>
</evidence>
<evidence type="ECO:0000256" key="6">
    <source>
        <dbReference type="RuleBase" id="RU363076"/>
    </source>
</evidence>
<evidence type="ECO:0000256" key="3">
    <source>
        <dbReference type="ARBA" id="ARBA00022692"/>
    </source>
</evidence>
<dbReference type="AlphaFoldDB" id="A0A1I3R4A7"/>
<dbReference type="PROSITE" id="PS50895">
    <property type="entry name" value="SURF1"/>
    <property type="match status" value="1"/>
</dbReference>
<evidence type="ECO:0000256" key="2">
    <source>
        <dbReference type="ARBA" id="ARBA00007165"/>
    </source>
</evidence>
<proteinExistence type="inferred from homology"/>
<dbReference type="GO" id="GO:0005886">
    <property type="term" value="C:plasma membrane"/>
    <property type="evidence" value="ECO:0007669"/>
    <property type="project" value="UniProtKB-SubCell"/>
</dbReference>
<keyword evidence="5 6" id="KW-0472">Membrane</keyword>
<gene>
    <name evidence="7" type="ORF">SAMN04487991_2050</name>
</gene>
<evidence type="ECO:0000313" key="7">
    <source>
        <dbReference type="EMBL" id="SFJ40271.1"/>
    </source>
</evidence>
<accession>A0A1I3R4A7</accession>
<dbReference type="CDD" id="cd06662">
    <property type="entry name" value="SURF1"/>
    <property type="match status" value="1"/>
</dbReference>
<evidence type="ECO:0000256" key="4">
    <source>
        <dbReference type="ARBA" id="ARBA00022989"/>
    </source>
</evidence>
<evidence type="ECO:0000256" key="1">
    <source>
        <dbReference type="ARBA" id="ARBA00004370"/>
    </source>
</evidence>
<keyword evidence="8" id="KW-1185">Reference proteome</keyword>
<sequence length="242" mass="26839">MRLSPRLFSLKMIIATLLAALGIAGFMSLGFWQVNRLHWKLDLIDRVDARIHADPVAAPGPADWAGITAEKDEYTRVTLKGAFLADQDILIYTPSDFGPGDWVLTPFQRDDGTIVMVNRGVVPDNLARAGAYTHVTGPTEITGLLRRSEDQGWLFSRDNDPENGKWYRRDIGSITAAKGFANAAPYFVDQELTDPTGWPRGGKTVVSFRNAHLSYALTWFALAGVVLLGYALVLRLEFKRDT</sequence>
<dbReference type="PANTHER" id="PTHR23427:SF2">
    <property type="entry name" value="SURFEIT LOCUS PROTEIN 1"/>
    <property type="match status" value="1"/>
</dbReference>
<feature type="transmembrane region" description="Helical" evidence="6">
    <location>
        <begin position="12"/>
        <end position="32"/>
    </location>
</feature>
<keyword evidence="4 6" id="KW-1133">Transmembrane helix</keyword>
<dbReference type="RefSeq" id="WP_090060569.1">
    <property type="nucleotide sequence ID" value="NZ_FORH01000003.1"/>
</dbReference>
<dbReference type="Pfam" id="PF02104">
    <property type="entry name" value="SURF1"/>
    <property type="match status" value="1"/>
</dbReference>
<organism evidence="7 8">
    <name type="scientific">Celeribacter neptunius</name>
    <dbReference type="NCBI Taxonomy" id="588602"/>
    <lineage>
        <taxon>Bacteria</taxon>
        <taxon>Pseudomonadati</taxon>
        <taxon>Pseudomonadota</taxon>
        <taxon>Alphaproteobacteria</taxon>
        <taxon>Rhodobacterales</taxon>
        <taxon>Roseobacteraceae</taxon>
        <taxon>Celeribacter</taxon>
    </lineage>
</organism>
<protein>
    <recommendedName>
        <fullName evidence="6">SURF1-like protein</fullName>
    </recommendedName>
</protein>
<keyword evidence="3 6" id="KW-0812">Transmembrane</keyword>
<dbReference type="EMBL" id="FORH01000003">
    <property type="protein sequence ID" value="SFJ40271.1"/>
    <property type="molecule type" value="Genomic_DNA"/>
</dbReference>
<name>A0A1I3R4A7_9RHOB</name>
<dbReference type="PANTHER" id="PTHR23427">
    <property type="entry name" value="SURFEIT LOCUS PROTEIN"/>
    <property type="match status" value="1"/>
</dbReference>
<comment type="subcellular location">
    <subcellularLocation>
        <location evidence="6">Cell membrane</location>
        <topology evidence="6">Multi-pass membrane protein</topology>
    </subcellularLocation>
    <subcellularLocation>
        <location evidence="1">Membrane</location>
    </subcellularLocation>
</comment>
<comment type="similarity">
    <text evidence="2 6">Belongs to the SURF1 family.</text>
</comment>
<dbReference type="STRING" id="588602.SAMN04487991_2050"/>
<feature type="transmembrane region" description="Helical" evidence="6">
    <location>
        <begin position="213"/>
        <end position="233"/>
    </location>
</feature>
<dbReference type="InterPro" id="IPR045214">
    <property type="entry name" value="Surf1/Surf4"/>
</dbReference>
<keyword evidence="6" id="KW-1003">Cell membrane</keyword>
<dbReference type="OrthoDB" id="6079986at2"/>
<reference evidence="8" key="1">
    <citation type="submission" date="2016-10" db="EMBL/GenBank/DDBJ databases">
        <authorList>
            <person name="Varghese N."/>
            <person name="Submissions S."/>
        </authorList>
    </citation>
    <scope>NUCLEOTIDE SEQUENCE [LARGE SCALE GENOMIC DNA]</scope>
    <source>
        <strain evidence="8">DSM 26471</strain>
    </source>
</reference>
<dbReference type="Proteomes" id="UP000199630">
    <property type="component" value="Unassembled WGS sequence"/>
</dbReference>
<dbReference type="InterPro" id="IPR002994">
    <property type="entry name" value="Surf1/Shy1"/>
</dbReference>
<evidence type="ECO:0000313" key="8">
    <source>
        <dbReference type="Proteomes" id="UP000199630"/>
    </source>
</evidence>